<evidence type="ECO:0000256" key="3">
    <source>
        <dbReference type="ARBA" id="ARBA00022664"/>
    </source>
</evidence>
<name>A0A5N5HQ61_9ROSA</name>
<evidence type="ECO:0000313" key="10">
    <source>
        <dbReference type="Proteomes" id="UP000327157"/>
    </source>
</evidence>
<evidence type="ECO:0000256" key="5">
    <source>
        <dbReference type="ARBA" id="ARBA00023187"/>
    </source>
</evidence>
<evidence type="ECO:0000256" key="7">
    <source>
        <dbReference type="SAM" id="MobiDB-lite"/>
    </source>
</evidence>
<evidence type="ECO:0000256" key="1">
    <source>
        <dbReference type="ARBA" id="ARBA00004123"/>
    </source>
</evidence>
<keyword evidence="4" id="KW-0810">Translation regulation</keyword>
<reference evidence="9 10" key="1">
    <citation type="submission" date="2019-09" db="EMBL/GenBank/DDBJ databases">
        <authorList>
            <person name="Ou C."/>
        </authorList>
    </citation>
    <scope>NUCLEOTIDE SEQUENCE [LARGE SCALE GENOMIC DNA]</scope>
    <source>
        <strain evidence="9">S2</strain>
        <tissue evidence="9">Leaf</tissue>
    </source>
</reference>
<comment type="subcellular location">
    <subcellularLocation>
        <location evidence="1">Nucleus</location>
    </subcellularLocation>
</comment>
<comment type="similarity">
    <text evidence="2">Belongs to the CWC22 family.</text>
</comment>
<dbReference type="Gene3D" id="1.25.40.180">
    <property type="match status" value="2"/>
</dbReference>
<evidence type="ECO:0000259" key="8">
    <source>
        <dbReference type="PROSITE" id="PS51366"/>
    </source>
</evidence>
<dbReference type="SUPFAM" id="SSF48371">
    <property type="entry name" value="ARM repeat"/>
    <property type="match status" value="1"/>
</dbReference>
<keyword evidence="10" id="KW-1185">Reference proteome</keyword>
<dbReference type="GO" id="GO:0071013">
    <property type="term" value="C:catalytic step 2 spliceosome"/>
    <property type="evidence" value="ECO:0007669"/>
    <property type="project" value="TreeGrafter"/>
</dbReference>
<feature type="compositionally biased region" description="Acidic residues" evidence="7">
    <location>
        <begin position="463"/>
        <end position="479"/>
    </location>
</feature>
<keyword evidence="3" id="KW-0507">mRNA processing</keyword>
<gene>
    <name evidence="9" type="ORF">D8674_033166</name>
</gene>
<sequence>MAISMSQRRLATEDGCKNSGPNSRRHYLGHDDETHGVYMPPFKLSRMMKQVEDKRSVEYQPLTAFDRKDKLRLLAAAKFIAHLVNQQVAHEIIALELLTFLLDNPTDFKVEVAVVFRLRGILYQGDIERRVLYLIENLFAKQRANFQGHPAFLPELDLVEQEDQLTHEISLRDEIDPQTSLDLFQPDPDYLESEKRYKELKKTILGDESEDKEASTYDAVDAVSDSEDDEEEEEEDEQQQMETSDQTQTNLVNLRRTIYLTSMSGLCFEEVGHKLMEIKLEPGQEMEVCIMLLECCSQERTYSRYYGLLGQRFCLINKVYQQNFEKCFVQQYSMIHRLETNSLRNVAKFFAHLLSSVALPWHVLAYIRLTEEDTTSSSRIFLKFLFQELSQHLGIRLLNERLNDPAMQMQGCYDSIFPKDNPKNTRFAINFFTSIGLGGVTENLREYLKQMPRPILQEQNQASDEDEHESASSESDESESDRNKRHDKHKRMRQSERHERHD</sequence>
<dbReference type="EMBL" id="SMOL01000148">
    <property type="protein sequence ID" value="KAB2628371.1"/>
    <property type="molecule type" value="Genomic_DNA"/>
</dbReference>
<keyword evidence="5" id="KW-0508">mRNA splicing</keyword>
<dbReference type="InterPro" id="IPR016024">
    <property type="entry name" value="ARM-type_fold"/>
</dbReference>
<dbReference type="PANTHER" id="PTHR18034:SF3">
    <property type="entry name" value="PRE-MRNA-SPLICING FACTOR CWC22 HOMOLOG"/>
    <property type="match status" value="1"/>
</dbReference>
<dbReference type="OrthoDB" id="1166690at2759"/>
<dbReference type="PROSITE" id="PS51366">
    <property type="entry name" value="MI"/>
    <property type="match status" value="1"/>
</dbReference>
<proteinExistence type="inferred from homology"/>
<feature type="region of interest" description="Disordered" evidence="7">
    <location>
        <begin position="456"/>
        <end position="502"/>
    </location>
</feature>
<protein>
    <submittedName>
        <fullName evidence="9">Pre-mRNA-splicing factor CWC22-like protein</fullName>
    </submittedName>
</protein>
<dbReference type="InterPro" id="IPR050781">
    <property type="entry name" value="CWC22_splicing_factor"/>
</dbReference>
<reference evidence="10" key="2">
    <citation type="submission" date="2019-10" db="EMBL/GenBank/DDBJ databases">
        <title>A de novo genome assembly of a pear dwarfing rootstock.</title>
        <authorList>
            <person name="Wang F."/>
            <person name="Wang J."/>
            <person name="Li S."/>
            <person name="Zhang Y."/>
            <person name="Fang M."/>
            <person name="Ma L."/>
            <person name="Zhao Y."/>
            <person name="Jiang S."/>
        </authorList>
    </citation>
    <scope>NUCLEOTIDE SEQUENCE [LARGE SCALE GENOMIC DNA]</scope>
</reference>
<dbReference type="Pfam" id="PF02847">
    <property type="entry name" value="MA3"/>
    <property type="match status" value="1"/>
</dbReference>
<feature type="compositionally biased region" description="Basic and acidic residues" evidence="7">
    <location>
        <begin position="493"/>
        <end position="502"/>
    </location>
</feature>
<accession>A0A5N5HQ61</accession>
<dbReference type="InterPro" id="IPR003891">
    <property type="entry name" value="Initiation_fac_eIF4g_MI"/>
</dbReference>
<evidence type="ECO:0000313" key="9">
    <source>
        <dbReference type="EMBL" id="KAB2628371.1"/>
    </source>
</evidence>
<feature type="domain" description="MI" evidence="8">
    <location>
        <begin position="253"/>
        <end position="369"/>
    </location>
</feature>
<evidence type="ECO:0000256" key="4">
    <source>
        <dbReference type="ARBA" id="ARBA00022845"/>
    </source>
</evidence>
<feature type="region of interest" description="Disordered" evidence="7">
    <location>
        <begin position="1"/>
        <end position="32"/>
    </location>
</feature>
<dbReference type="AlphaFoldDB" id="A0A5N5HQ61"/>
<feature type="region of interest" description="Disordered" evidence="7">
    <location>
        <begin position="208"/>
        <end position="247"/>
    </location>
</feature>
<dbReference type="GO" id="GO:0006417">
    <property type="term" value="P:regulation of translation"/>
    <property type="evidence" value="ECO:0007669"/>
    <property type="project" value="UniProtKB-KW"/>
</dbReference>
<dbReference type="PANTHER" id="PTHR18034">
    <property type="entry name" value="CELL CYCLE CONTROL PROTEIN CWF22-RELATED"/>
    <property type="match status" value="1"/>
</dbReference>
<keyword evidence="6" id="KW-0539">Nucleus</keyword>
<organism evidence="9 10">
    <name type="scientific">Pyrus ussuriensis x Pyrus communis</name>
    <dbReference type="NCBI Taxonomy" id="2448454"/>
    <lineage>
        <taxon>Eukaryota</taxon>
        <taxon>Viridiplantae</taxon>
        <taxon>Streptophyta</taxon>
        <taxon>Embryophyta</taxon>
        <taxon>Tracheophyta</taxon>
        <taxon>Spermatophyta</taxon>
        <taxon>Magnoliopsida</taxon>
        <taxon>eudicotyledons</taxon>
        <taxon>Gunneridae</taxon>
        <taxon>Pentapetalae</taxon>
        <taxon>rosids</taxon>
        <taxon>fabids</taxon>
        <taxon>Rosales</taxon>
        <taxon>Rosaceae</taxon>
        <taxon>Amygdaloideae</taxon>
        <taxon>Maleae</taxon>
        <taxon>Pyrus</taxon>
    </lineage>
</organism>
<reference evidence="9 10" key="3">
    <citation type="submission" date="2019-11" db="EMBL/GenBank/DDBJ databases">
        <title>A de novo genome assembly of a pear dwarfing rootstock.</title>
        <authorList>
            <person name="Wang F."/>
            <person name="Wang J."/>
            <person name="Li S."/>
            <person name="Zhang Y."/>
            <person name="Fang M."/>
            <person name="Ma L."/>
            <person name="Zhao Y."/>
            <person name="Jiang S."/>
        </authorList>
    </citation>
    <scope>NUCLEOTIDE SEQUENCE [LARGE SCALE GENOMIC DNA]</scope>
    <source>
        <strain evidence="9">S2</strain>
        <tissue evidence="9">Leaf</tissue>
    </source>
</reference>
<dbReference type="SMART" id="SM00544">
    <property type="entry name" value="MA3"/>
    <property type="match status" value="1"/>
</dbReference>
<evidence type="ECO:0000256" key="6">
    <source>
        <dbReference type="ARBA" id="ARBA00023242"/>
    </source>
</evidence>
<dbReference type="GO" id="GO:0000398">
    <property type="term" value="P:mRNA splicing, via spliceosome"/>
    <property type="evidence" value="ECO:0007669"/>
    <property type="project" value="TreeGrafter"/>
</dbReference>
<evidence type="ECO:0000256" key="2">
    <source>
        <dbReference type="ARBA" id="ARBA00006856"/>
    </source>
</evidence>
<dbReference type="GO" id="GO:0003723">
    <property type="term" value="F:RNA binding"/>
    <property type="evidence" value="ECO:0007669"/>
    <property type="project" value="TreeGrafter"/>
</dbReference>
<dbReference type="Proteomes" id="UP000327157">
    <property type="component" value="Chromosome 8"/>
</dbReference>
<comment type="caution">
    <text evidence="9">The sequence shown here is derived from an EMBL/GenBank/DDBJ whole genome shotgun (WGS) entry which is preliminary data.</text>
</comment>
<feature type="compositionally biased region" description="Acidic residues" evidence="7">
    <location>
        <begin position="224"/>
        <end position="239"/>
    </location>
</feature>
<feature type="compositionally biased region" description="Basic residues" evidence="7">
    <location>
        <begin position="483"/>
        <end position="492"/>
    </location>
</feature>